<dbReference type="GO" id="GO:0022857">
    <property type="term" value="F:transmembrane transporter activity"/>
    <property type="evidence" value="ECO:0007669"/>
    <property type="project" value="InterPro"/>
</dbReference>
<comment type="caution">
    <text evidence="10">The sequence shown here is derived from an EMBL/GenBank/DDBJ whole genome shotgun (WGS) entry which is preliminary data.</text>
</comment>
<dbReference type="GO" id="GO:0015031">
    <property type="term" value="P:protein transport"/>
    <property type="evidence" value="ECO:0007669"/>
    <property type="project" value="UniProtKB-KW"/>
</dbReference>
<evidence type="ECO:0000313" key="11">
    <source>
        <dbReference type="Proteomes" id="UP000632766"/>
    </source>
</evidence>
<keyword evidence="4 7" id="KW-0812">Transmembrane</keyword>
<feature type="transmembrane region" description="Helical" evidence="9">
    <location>
        <begin position="12"/>
        <end position="35"/>
    </location>
</feature>
<evidence type="ECO:0000256" key="5">
    <source>
        <dbReference type="ARBA" id="ARBA00022989"/>
    </source>
</evidence>
<evidence type="ECO:0000256" key="9">
    <source>
        <dbReference type="SAM" id="Phobius"/>
    </source>
</evidence>
<evidence type="ECO:0000256" key="3">
    <source>
        <dbReference type="ARBA" id="ARBA00022475"/>
    </source>
</evidence>
<dbReference type="PANTHER" id="PTHR30558">
    <property type="entry name" value="EXBD MEMBRANE COMPONENT OF PMF-DRIVEN MACROMOLECULE IMPORT SYSTEM"/>
    <property type="match status" value="1"/>
</dbReference>
<dbReference type="Gene3D" id="3.30.420.270">
    <property type="match status" value="1"/>
</dbReference>
<keyword evidence="7" id="KW-0813">Transport</keyword>
<keyword evidence="5 9" id="KW-1133">Transmembrane helix</keyword>
<protein>
    <submittedName>
        <fullName evidence="10">Biopolymer transporter ExbD</fullName>
    </submittedName>
</protein>
<dbReference type="Proteomes" id="UP000632766">
    <property type="component" value="Unassembled WGS sequence"/>
</dbReference>
<evidence type="ECO:0000313" key="10">
    <source>
        <dbReference type="EMBL" id="MBH8563609.1"/>
    </source>
</evidence>
<dbReference type="RefSeq" id="WP_198125483.1">
    <property type="nucleotide sequence ID" value="NZ_JAECZC010000027.1"/>
</dbReference>
<dbReference type="GO" id="GO:0005886">
    <property type="term" value="C:plasma membrane"/>
    <property type="evidence" value="ECO:0007669"/>
    <property type="project" value="UniProtKB-SubCell"/>
</dbReference>
<keyword evidence="11" id="KW-1185">Reference proteome</keyword>
<dbReference type="PANTHER" id="PTHR30558:SF3">
    <property type="entry name" value="BIOPOLYMER TRANSPORT PROTEIN EXBD-RELATED"/>
    <property type="match status" value="1"/>
</dbReference>
<sequence>MKVNLHTPIEEVQVQLIPFIDVIFCILTFFILGALQFTRQQAINVDLPKGSTGTGAGANPIVYVDPQGKTYIEQQPVEREELAQRLKLYFQQNPNNIVVLNASQTASYNDVIQILDLLRQVGGNRVSLGIKPGPSSSPTNLPNQPTVPYFPNNPAGVPTPYTPPIPGINPQGEFNPNLPSTPNQFPLPTTPNQPTGQGISPINPGINPVVPNQQAPQVPQAPGKTNTNPKR</sequence>
<feature type="region of interest" description="Disordered" evidence="8">
    <location>
        <begin position="130"/>
        <end position="231"/>
    </location>
</feature>
<keyword evidence="3" id="KW-1003">Cell membrane</keyword>
<gene>
    <name evidence="10" type="ORF">I8748_15660</name>
</gene>
<feature type="compositionally biased region" description="Low complexity" evidence="8">
    <location>
        <begin position="196"/>
        <end position="222"/>
    </location>
</feature>
<dbReference type="Pfam" id="PF02472">
    <property type="entry name" value="ExbD"/>
    <property type="match status" value="1"/>
</dbReference>
<dbReference type="AlphaFoldDB" id="A0A8J7HWE1"/>
<name>A0A8J7HWE1_9NOST</name>
<evidence type="ECO:0000256" key="7">
    <source>
        <dbReference type="RuleBase" id="RU003879"/>
    </source>
</evidence>
<comment type="subcellular location">
    <subcellularLocation>
        <location evidence="1">Cell membrane</location>
        <topology evidence="1">Single-pass membrane protein</topology>
    </subcellularLocation>
    <subcellularLocation>
        <location evidence="7">Cell membrane</location>
        <topology evidence="7">Single-pass type II membrane protein</topology>
    </subcellularLocation>
</comment>
<accession>A0A8J7HWE1</accession>
<evidence type="ECO:0000256" key="2">
    <source>
        <dbReference type="ARBA" id="ARBA00005811"/>
    </source>
</evidence>
<proteinExistence type="inferred from homology"/>
<evidence type="ECO:0000256" key="6">
    <source>
        <dbReference type="ARBA" id="ARBA00023136"/>
    </source>
</evidence>
<evidence type="ECO:0000256" key="4">
    <source>
        <dbReference type="ARBA" id="ARBA00022692"/>
    </source>
</evidence>
<comment type="similarity">
    <text evidence="2 7">Belongs to the ExbD/TolR family.</text>
</comment>
<dbReference type="InterPro" id="IPR003400">
    <property type="entry name" value="ExbD"/>
</dbReference>
<feature type="compositionally biased region" description="Polar residues" evidence="8">
    <location>
        <begin position="134"/>
        <end position="146"/>
    </location>
</feature>
<keyword evidence="7" id="KW-0653">Protein transport</keyword>
<evidence type="ECO:0000256" key="8">
    <source>
        <dbReference type="SAM" id="MobiDB-lite"/>
    </source>
</evidence>
<evidence type="ECO:0000256" key="1">
    <source>
        <dbReference type="ARBA" id="ARBA00004162"/>
    </source>
</evidence>
<dbReference type="EMBL" id="JAECZC010000027">
    <property type="protein sequence ID" value="MBH8563609.1"/>
    <property type="molecule type" value="Genomic_DNA"/>
</dbReference>
<feature type="compositionally biased region" description="Polar residues" evidence="8">
    <location>
        <begin position="172"/>
        <end position="195"/>
    </location>
</feature>
<reference evidence="10 11" key="1">
    <citation type="journal article" date="2021" name="Int. J. Syst. Evol. Microbiol.">
        <title>Amazonocrinis nigriterrae gen. nov., sp. nov., Atlanticothrix silvestris gen. nov., sp. nov. and Dendronalium phyllosphericum gen. nov., sp. nov., nostocacean cyanobacteria from Brazilian environments.</title>
        <authorList>
            <person name="Alvarenga D.O."/>
            <person name="Andreote A.P.D."/>
            <person name="Branco L.H.Z."/>
            <person name="Delbaje E."/>
            <person name="Cruz R.B."/>
            <person name="Varani A.M."/>
            <person name="Fiore M.F."/>
        </authorList>
    </citation>
    <scope>NUCLEOTIDE SEQUENCE [LARGE SCALE GENOMIC DNA]</scope>
    <source>
        <strain evidence="10 11">CENA67</strain>
    </source>
</reference>
<keyword evidence="6 9" id="KW-0472">Membrane</keyword>
<organism evidence="10 11">
    <name type="scientific">Amazonocrinis nigriterrae CENA67</name>
    <dbReference type="NCBI Taxonomy" id="2794033"/>
    <lineage>
        <taxon>Bacteria</taxon>
        <taxon>Bacillati</taxon>
        <taxon>Cyanobacteriota</taxon>
        <taxon>Cyanophyceae</taxon>
        <taxon>Nostocales</taxon>
        <taxon>Nostocaceae</taxon>
        <taxon>Amazonocrinis</taxon>
        <taxon>Amazonocrinis nigriterrae</taxon>
    </lineage>
</organism>